<comment type="pathway">
    <text evidence="1">Cofactor biosynthesis; molybdopterin biosynthesis.</text>
</comment>
<reference evidence="4 5" key="2">
    <citation type="submission" date="2008-10" db="EMBL/GenBank/DDBJ databases">
        <authorList>
            <person name="Fulton L."/>
            <person name="Clifton S."/>
            <person name="Fulton B."/>
            <person name="Xu J."/>
            <person name="Minx P."/>
            <person name="Pepin K.H."/>
            <person name="Johnson M."/>
            <person name="Thiruvilangam P."/>
            <person name="Bhonagiri V."/>
            <person name="Nash W.E."/>
            <person name="Mardis E.R."/>
            <person name="Wilson R.K."/>
        </authorList>
    </citation>
    <scope>NUCLEOTIDE SEQUENCE [LARGE SCALE GENOMIC DNA]</scope>
    <source>
        <strain evidence="4 5">DSM 13279</strain>
    </source>
</reference>
<dbReference type="SMART" id="SM00852">
    <property type="entry name" value="MoCF_biosynth"/>
    <property type="match status" value="1"/>
</dbReference>
<evidence type="ECO:0000259" key="3">
    <source>
        <dbReference type="SMART" id="SM00852"/>
    </source>
</evidence>
<keyword evidence="2" id="KW-0501">Molybdenum cofactor biosynthesis</keyword>
<name>B6GCU9_9ACTN</name>
<dbReference type="Proteomes" id="UP000003560">
    <property type="component" value="Unassembled WGS sequence"/>
</dbReference>
<dbReference type="CDD" id="cd00886">
    <property type="entry name" value="MogA_MoaB"/>
    <property type="match status" value="1"/>
</dbReference>
<reference evidence="4 5" key="1">
    <citation type="submission" date="2008-10" db="EMBL/GenBank/DDBJ databases">
        <title>Draft genome sequence of Collinsella stercoris (DSM 13279).</title>
        <authorList>
            <person name="Sudarsanam P."/>
            <person name="Ley R."/>
            <person name="Guruge J."/>
            <person name="Turnbaugh P.J."/>
            <person name="Mahowald M."/>
            <person name="Liep D."/>
            <person name="Gordon J."/>
        </authorList>
    </citation>
    <scope>NUCLEOTIDE SEQUENCE [LARGE SCALE GENOMIC DNA]</scope>
    <source>
        <strain evidence="4 5">DSM 13279</strain>
    </source>
</reference>
<proteinExistence type="predicted"/>
<dbReference type="STRING" id="445975.COLSTE_01926"/>
<dbReference type="Gene3D" id="3.40.980.10">
    <property type="entry name" value="MoaB/Mog-like domain"/>
    <property type="match status" value="1"/>
</dbReference>
<dbReference type="Pfam" id="PF00994">
    <property type="entry name" value="MoCF_biosynth"/>
    <property type="match status" value="1"/>
</dbReference>
<dbReference type="eggNOG" id="COG0521">
    <property type="taxonomic scope" value="Bacteria"/>
</dbReference>
<dbReference type="AlphaFoldDB" id="B6GCU9"/>
<feature type="domain" description="MoaB/Mog" evidence="3">
    <location>
        <begin position="6"/>
        <end position="159"/>
    </location>
</feature>
<dbReference type="PANTHER" id="PTHR43764">
    <property type="entry name" value="MOLYBDENUM COFACTOR BIOSYNTHESIS"/>
    <property type="match status" value="1"/>
</dbReference>
<dbReference type="SUPFAM" id="SSF53218">
    <property type="entry name" value="Molybdenum cofactor biosynthesis proteins"/>
    <property type="match status" value="1"/>
</dbReference>
<dbReference type="GeneID" id="98003583"/>
<comment type="caution">
    <text evidence="4">The sequence shown here is derived from an EMBL/GenBank/DDBJ whole genome shotgun (WGS) entry which is preliminary data.</text>
</comment>
<dbReference type="RefSeq" id="WP_006721556.1">
    <property type="nucleotide sequence ID" value="NZ_CP085935.1"/>
</dbReference>
<dbReference type="PANTHER" id="PTHR43764:SF1">
    <property type="entry name" value="MOLYBDOPTERIN MOLYBDOTRANSFERASE"/>
    <property type="match status" value="1"/>
</dbReference>
<dbReference type="NCBIfam" id="TIGR00177">
    <property type="entry name" value="molyb_syn"/>
    <property type="match status" value="1"/>
</dbReference>
<sequence>MDISFAIVTCSDTRGLAEDEAGAALTSLIEGAGWSVCSRVVVPDDTREISLAIRAATDERGVDIVLTCGGTGLSPRDVTPEATAAVCERDVPGIAEAIRAYSLAKTRRAMLSRARCMQRAVRGEDGLPMGKLALVINFPGSTKAARECWDAIADQLEHAMQMSRGGGH</sequence>
<evidence type="ECO:0000256" key="1">
    <source>
        <dbReference type="ARBA" id="ARBA00005046"/>
    </source>
</evidence>
<dbReference type="InterPro" id="IPR051920">
    <property type="entry name" value="MPT_Adenylyltrnsfr/MoaC-Rel"/>
</dbReference>
<evidence type="ECO:0000313" key="5">
    <source>
        <dbReference type="Proteomes" id="UP000003560"/>
    </source>
</evidence>
<keyword evidence="5" id="KW-1185">Reference proteome</keyword>
<organism evidence="4 5">
    <name type="scientific">Collinsella stercoris DSM 13279</name>
    <dbReference type="NCBI Taxonomy" id="445975"/>
    <lineage>
        <taxon>Bacteria</taxon>
        <taxon>Bacillati</taxon>
        <taxon>Actinomycetota</taxon>
        <taxon>Coriobacteriia</taxon>
        <taxon>Coriobacteriales</taxon>
        <taxon>Coriobacteriaceae</taxon>
        <taxon>Collinsella</taxon>
    </lineage>
</organism>
<dbReference type="EMBL" id="ABXJ01000110">
    <property type="protein sequence ID" value="EEA89939.1"/>
    <property type="molecule type" value="Genomic_DNA"/>
</dbReference>
<gene>
    <name evidence="4" type="ORF">COLSTE_01926</name>
</gene>
<dbReference type="InterPro" id="IPR036425">
    <property type="entry name" value="MoaB/Mog-like_dom_sf"/>
</dbReference>
<accession>B6GCU9</accession>
<dbReference type="OrthoDB" id="9794429at2"/>
<evidence type="ECO:0000313" key="4">
    <source>
        <dbReference type="EMBL" id="EEA89939.1"/>
    </source>
</evidence>
<protein>
    <submittedName>
        <fullName evidence="4">Molybdenum cofactor synthesis domain protein</fullName>
    </submittedName>
</protein>
<dbReference type="InterPro" id="IPR001453">
    <property type="entry name" value="MoaB/Mog_dom"/>
</dbReference>
<dbReference type="GO" id="GO:0006777">
    <property type="term" value="P:Mo-molybdopterin cofactor biosynthetic process"/>
    <property type="evidence" value="ECO:0007669"/>
    <property type="project" value="UniProtKB-KW"/>
</dbReference>
<evidence type="ECO:0000256" key="2">
    <source>
        <dbReference type="ARBA" id="ARBA00023150"/>
    </source>
</evidence>
<dbReference type="HOGENOM" id="CLU_077358_1_1_11"/>